<reference evidence="3" key="1">
    <citation type="submission" date="2016-06" db="UniProtKB">
        <authorList>
            <consortium name="WormBaseParasite"/>
        </authorList>
    </citation>
    <scope>IDENTIFICATION</scope>
</reference>
<gene>
    <name evidence="1" type="ORF">SBAD_LOCUS9848</name>
</gene>
<organism evidence="3">
    <name type="scientific">Soboliphyme baturini</name>
    <dbReference type="NCBI Taxonomy" id="241478"/>
    <lineage>
        <taxon>Eukaryota</taxon>
        <taxon>Metazoa</taxon>
        <taxon>Ecdysozoa</taxon>
        <taxon>Nematoda</taxon>
        <taxon>Enoplea</taxon>
        <taxon>Dorylaimia</taxon>
        <taxon>Dioctophymatida</taxon>
        <taxon>Dioctophymatoidea</taxon>
        <taxon>Soboliphymatidae</taxon>
        <taxon>Soboliphyme</taxon>
    </lineage>
</organism>
<dbReference type="WBParaSite" id="SBAD_0001019901-mRNA-1">
    <property type="protein sequence ID" value="SBAD_0001019901-mRNA-1"/>
    <property type="gene ID" value="SBAD_0001019901"/>
</dbReference>
<dbReference type="AlphaFoldDB" id="A0A183J1V0"/>
<evidence type="ECO:0000313" key="2">
    <source>
        <dbReference type="Proteomes" id="UP000270296"/>
    </source>
</evidence>
<accession>A0A183J1V0</accession>
<protein>
    <submittedName>
        <fullName evidence="1 3">Uncharacterized protein</fullName>
    </submittedName>
</protein>
<keyword evidence="2" id="KW-1185">Reference proteome</keyword>
<proteinExistence type="predicted"/>
<name>A0A183J1V0_9BILA</name>
<evidence type="ECO:0000313" key="3">
    <source>
        <dbReference type="WBParaSite" id="SBAD_0001019901-mRNA-1"/>
    </source>
</evidence>
<reference evidence="1 2" key="2">
    <citation type="submission" date="2018-11" db="EMBL/GenBank/DDBJ databases">
        <authorList>
            <consortium name="Pathogen Informatics"/>
        </authorList>
    </citation>
    <scope>NUCLEOTIDE SEQUENCE [LARGE SCALE GENOMIC DNA]</scope>
</reference>
<dbReference type="EMBL" id="UZAM01013259">
    <property type="protein sequence ID" value="VDP26647.1"/>
    <property type="molecule type" value="Genomic_DNA"/>
</dbReference>
<evidence type="ECO:0000313" key="1">
    <source>
        <dbReference type="EMBL" id="VDP26647.1"/>
    </source>
</evidence>
<sequence>MRLVEHDSRGSRGRGRNCCCCLVVRISSLAPQPTPSCSSPDAIAAGSLGEQEATVDRLSLCACAAISRMVATSDDD</sequence>
<dbReference type="Proteomes" id="UP000270296">
    <property type="component" value="Unassembled WGS sequence"/>
</dbReference>